<evidence type="ECO:0000256" key="1">
    <source>
        <dbReference type="SAM" id="SignalP"/>
    </source>
</evidence>
<feature type="chain" id="PRO_5045618418" evidence="1">
    <location>
        <begin position="27"/>
        <end position="202"/>
    </location>
</feature>
<organism evidence="2 3">
    <name type="scientific">Hymenobacter caeli</name>
    <dbReference type="NCBI Taxonomy" id="2735894"/>
    <lineage>
        <taxon>Bacteria</taxon>
        <taxon>Pseudomonadati</taxon>
        <taxon>Bacteroidota</taxon>
        <taxon>Cytophagia</taxon>
        <taxon>Cytophagales</taxon>
        <taxon>Hymenobacteraceae</taxon>
        <taxon>Hymenobacter</taxon>
    </lineage>
</organism>
<protein>
    <submittedName>
        <fullName evidence="2">Uncharacterized protein</fullName>
    </submittedName>
</protein>
<proteinExistence type="predicted"/>
<dbReference type="RefSeq" id="WP_173812243.1">
    <property type="nucleotide sequence ID" value="NZ_JABSNP010000040.1"/>
</dbReference>
<evidence type="ECO:0000313" key="2">
    <source>
        <dbReference type="EMBL" id="NRT21488.1"/>
    </source>
</evidence>
<name>A0ABX2FW85_9BACT</name>
<evidence type="ECO:0000313" key="3">
    <source>
        <dbReference type="Proteomes" id="UP000779507"/>
    </source>
</evidence>
<keyword evidence="3" id="KW-1185">Reference proteome</keyword>
<reference evidence="2 3" key="1">
    <citation type="submission" date="2020-05" db="EMBL/GenBank/DDBJ databases">
        <title>Genomic Encyclopedia of Type Strains, Phase IV (KMG-V): Genome sequencing to study the core and pangenomes of soil and plant-associated prokaryotes.</title>
        <authorList>
            <person name="Whitman W."/>
        </authorList>
    </citation>
    <scope>NUCLEOTIDE SEQUENCE [LARGE SCALE GENOMIC DNA]</scope>
    <source>
        <strain evidence="2 3">9A</strain>
    </source>
</reference>
<dbReference type="Proteomes" id="UP000779507">
    <property type="component" value="Unassembled WGS sequence"/>
</dbReference>
<feature type="signal peptide" evidence="1">
    <location>
        <begin position="1"/>
        <end position="26"/>
    </location>
</feature>
<comment type="caution">
    <text evidence="2">The sequence shown here is derived from an EMBL/GenBank/DDBJ whole genome shotgun (WGS) entry which is preliminary data.</text>
</comment>
<keyword evidence="1" id="KW-0732">Signal</keyword>
<gene>
    <name evidence="2" type="ORF">HNP98_004337</name>
</gene>
<accession>A0ABX2FW85</accession>
<sequence length="202" mass="22305">MKIVKIAAVLALVVALCADLCNAAHAQQTIDIKQIGLRNGRVGATTALYLGQNSEAAIRVLGNPTKTGKEFIETQEGNADVFYYKSNRLYFVKDTLVGFDLRDESLVIGETIITSFGVNYKIANTPRQIAKDTQRKSPHFINSSRILVGFVWGKNPGETRNQRYSSKFFGFLFNGPKDINSWLEILFDDSGEVINVVVGAPI</sequence>
<dbReference type="EMBL" id="JABSNP010000040">
    <property type="protein sequence ID" value="NRT21488.1"/>
    <property type="molecule type" value="Genomic_DNA"/>
</dbReference>